<sequence length="71" mass="7953">MPTASINRRERRHPELIGLNEAAERCGVHYRTIRRWVSAGHLEAVRVGPRLLKVDADKLDALMRPVGGGAR</sequence>
<proteinExistence type="predicted"/>
<dbReference type="NCBIfam" id="TIGR01764">
    <property type="entry name" value="excise"/>
    <property type="match status" value="1"/>
</dbReference>
<comment type="caution">
    <text evidence="1">The sequence shown here is derived from an EMBL/GenBank/DDBJ whole genome shotgun (WGS) entry which is preliminary data.</text>
</comment>
<protein>
    <submittedName>
        <fullName evidence="1">Uncharacterized protein</fullName>
    </submittedName>
</protein>
<evidence type="ECO:0000313" key="2">
    <source>
        <dbReference type="Proteomes" id="UP000193577"/>
    </source>
</evidence>
<dbReference type="RefSeq" id="WP_085305724.1">
    <property type="nucleotide sequence ID" value="NZ_AP022594.1"/>
</dbReference>
<name>A0A7I7S7T8_9MYCO</name>
<dbReference type="Proteomes" id="UP000193577">
    <property type="component" value="Unassembled WGS sequence"/>
</dbReference>
<dbReference type="GO" id="GO:0003677">
    <property type="term" value="F:DNA binding"/>
    <property type="evidence" value="ECO:0007669"/>
    <property type="project" value="InterPro"/>
</dbReference>
<dbReference type="OrthoDB" id="4870800at2"/>
<dbReference type="InterPro" id="IPR010093">
    <property type="entry name" value="SinI_DNA-bd"/>
</dbReference>
<accession>A0A7I7S7T8</accession>
<dbReference type="InterPro" id="IPR009061">
    <property type="entry name" value="DNA-bd_dom_put_sf"/>
</dbReference>
<keyword evidence="2" id="KW-1185">Reference proteome</keyword>
<dbReference type="InterPro" id="IPR041657">
    <property type="entry name" value="HTH_17"/>
</dbReference>
<organism evidence="1 2">
    <name type="scientific">Mycolicibacillus koreensis</name>
    <dbReference type="NCBI Taxonomy" id="1069220"/>
    <lineage>
        <taxon>Bacteria</taxon>
        <taxon>Bacillati</taxon>
        <taxon>Actinomycetota</taxon>
        <taxon>Actinomycetes</taxon>
        <taxon>Mycobacteriales</taxon>
        <taxon>Mycobacteriaceae</taxon>
        <taxon>Mycolicibacillus</taxon>
    </lineage>
</organism>
<dbReference type="SUPFAM" id="SSF46955">
    <property type="entry name" value="Putative DNA-binding domain"/>
    <property type="match status" value="1"/>
</dbReference>
<evidence type="ECO:0000313" key="1">
    <source>
        <dbReference type="EMBL" id="OSC25105.1"/>
    </source>
</evidence>
<dbReference type="Pfam" id="PF12728">
    <property type="entry name" value="HTH_17"/>
    <property type="match status" value="1"/>
</dbReference>
<dbReference type="AlphaFoldDB" id="A0A7I7S7T8"/>
<gene>
    <name evidence="1" type="ORF">B8W67_19210</name>
</gene>
<reference evidence="1 2" key="1">
    <citation type="submission" date="2017-04" db="EMBL/GenBank/DDBJ databases">
        <title>The new phylogeny of genus Mycobacterium.</title>
        <authorList>
            <person name="Tortoli E."/>
            <person name="Trovato A."/>
            <person name="Cirillo D.M."/>
        </authorList>
    </citation>
    <scope>NUCLEOTIDE SEQUENCE [LARGE SCALE GENOMIC DNA]</scope>
    <source>
        <strain evidence="1 2">KCTC 19819</strain>
    </source>
</reference>
<dbReference type="EMBL" id="NCXO01000072">
    <property type="protein sequence ID" value="OSC25105.1"/>
    <property type="molecule type" value="Genomic_DNA"/>
</dbReference>